<keyword evidence="3 5" id="KW-1133">Transmembrane helix</keyword>
<feature type="transmembrane region" description="Helical" evidence="5">
    <location>
        <begin position="57"/>
        <end position="76"/>
    </location>
</feature>
<keyword evidence="2 5" id="KW-0812">Transmembrane</keyword>
<evidence type="ECO:0000259" key="6">
    <source>
        <dbReference type="PROSITE" id="PS50850"/>
    </source>
</evidence>
<dbReference type="CDD" id="cd17321">
    <property type="entry name" value="MFS_MMR_MDR_like"/>
    <property type="match status" value="1"/>
</dbReference>
<dbReference type="InterPro" id="IPR020846">
    <property type="entry name" value="MFS_dom"/>
</dbReference>
<feature type="transmembrane region" description="Helical" evidence="5">
    <location>
        <begin position="336"/>
        <end position="356"/>
    </location>
</feature>
<protein>
    <submittedName>
        <fullName evidence="7">MFS transporter</fullName>
    </submittedName>
</protein>
<dbReference type="SUPFAM" id="SSF103473">
    <property type="entry name" value="MFS general substrate transporter"/>
    <property type="match status" value="1"/>
</dbReference>
<feature type="transmembrane region" description="Helical" evidence="5">
    <location>
        <begin position="177"/>
        <end position="198"/>
    </location>
</feature>
<evidence type="ECO:0000256" key="2">
    <source>
        <dbReference type="ARBA" id="ARBA00022692"/>
    </source>
</evidence>
<dbReference type="Proteomes" id="UP000251891">
    <property type="component" value="Unassembled WGS sequence"/>
</dbReference>
<comment type="subcellular location">
    <subcellularLocation>
        <location evidence="1">Cell membrane</location>
        <topology evidence="1">Multi-pass membrane protein</topology>
    </subcellularLocation>
</comment>
<feature type="transmembrane region" description="Helical" evidence="5">
    <location>
        <begin position="411"/>
        <end position="429"/>
    </location>
</feature>
<evidence type="ECO:0000256" key="1">
    <source>
        <dbReference type="ARBA" id="ARBA00004651"/>
    </source>
</evidence>
<evidence type="ECO:0000256" key="4">
    <source>
        <dbReference type="ARBA" id="ARBA00023136"/>
    </source>
</evidence>
<evidence type="ECO:0000256" key="3">
    <source>
        <dbReference type="ARBA" id="ARBA00022989"/>
    </source>
</evidence>
<feature type="transmembrane region" description="Helical" evidence="5">
    <location>
        <begin position="26"/>
        <end position="45"/>
    </location>
</feature>
<dbReference type="InterPro" id="IPR036259">
    <property type="entry name" value="MFS_trans_sf"/>
</dbReference>
<dbReference type="AlphaFoldDB" id="A0A365HAF1"/>
<feature type="transmembrane region" description="Helical" evidence="5">
    <location>
        <begin position="310"/>
        <end position="330"/>
    </location>
</feature>
<dbReference type="PANTHER" id="PTHR42718:SF39">
    <property type="entry name" value="ACTINORHODIN TRANSPORTER-RELATED"/>
    <property type="match status" value="1"/>
</dbReference>
<dbReference type="InterPro" id="IPR001958">
    <property type="entry name" value="Tet-R_TetA/multi-R_MdtG-like"/>
</dbReference>
<feature type="domain" description="Major facilitator superfamily (MFS) profile" evidence="6">
    <location>
        <begin position="1"/>
        <end position="433"/>
    </location>
</feature>
<feature type="transmembrane region" description="Helical" evidence="5">
    <location>
        <begin position="244"/>
        <end position="270"/>
    </location>
</feature>
<feature type="transmembrane region" description="Helical" evidence="5">
    <location>
        <begin position="377"/>
        <end position="399"/>
    </location>
</feature>
<name>A0A365HAF1_9ACTN</name>
<evidence type="ECO:0000313" key="7">
    <source>
        <dbReference type="EMBL" id="RAY15992.1"/>
    </source>
</evidence>
<evidence type="ECO:0000313" key="8">
    <source>
        <dbReference type="Proteomes" id="UP000251891"/>
    </source>
</evidence>
<dbReference type="PRINTS" id="PR01035">
    <property type="entry name" value="TCRTETA"/>
</dbReference>
<gene>
    <name evidence="7" type="ORF">DPM19_07535</name>
</gene>
<proteinExistence type="predicted"/>
<feature type="transmembrane region" description="Helical" evidence="5">
    <location>
        <begin position="204"/>
        <end position="223"/>
    </location>
</feature>
<dbReference type="InterPro" id="IPR011701">
    <property type="entry name" value="MFS"/>
</dbReference>
<evidence type="ECO:0000256" key="5">
    <source>
        <dbReference type="SAM" id="Phobius"/>
    </source>
</evidence>
<dbReference type="Pfam" id="PF07690">
    <property type="entry name" value="MFS_1"/>
    <property type="match status" value="1"/>
</dbReference>
<reference evidence="7 8" key="1">
    <citation type="submission" date="2018-06" db="EMBL/GenBank/DDBJ databases">
        <title>Actinomadura craniellae sp. nov. isolated from marine sponge Craniella sp.</title>
        <authorList>
            <person name="Li L."/>
            <person name="Xu Q.H."/>
            <person name="Lin H.W."/>
            <person name="Lu Y.H."/>
        </authorList>
    </citation>
    <scope>NUCLEOTIDE SEQUENCE [LARGE SCALE GENOMIC DNA]</scope>
    <source>
        <strain evidence="7 8">LHW63021</strain>
    </source>
</reference>
<sequence length="444" mass="45384">MDLIDVTIVNVALPAIQRDLGAGYAAGQWAVAGYALAYALLLVTGGRLGDIAGRRRVFLAGVAGFTLASALAGAAWSPGTLVAARILQGAFAGVMVPQAISVITVQFAPGRERAAAFSLYGVLLGVAQVSGPVLGGLLTTHGGWRSIFYINIPIGLLALAGAARWMDDSRADPPPRLDLGGVALISGVVLLLAFPLVQGRELGWPGWSLAMLGCAVPLLAAFARYEMRRGDDALIPTGLFRRRSFSAGLALNLVLFSGIGALFITLTWGLQFGLDWSPLLVAFVCLAWPAGTACTAQLTHRYGHRRGRLLVGLGTALAALGAAWLSAVTARSGADLTPWSVVPCLALSGLGLGLTLPMLSQTVLGEVRADSAGAASGVLNSVTQLGGAIGVALAGVVYFGGPAGSALPRALGYSAAAFLLAAALARFLPRTAVPAEPHRPLVGA</sequence>
<keyword evidence="8" id="KW-1185">Reference proteome</keyword>
<feature type="transmembrane region" description="Helical" evidence="5">
    <location>
        <begin position="276"/>
        <end position="298"/>
    </location>
</feature>
<dbReference type="PANTHER" id="PTHR42718">
    <property type="entry name" value="MAJOR FACILITATOR SUPERFAMILY MULTIDRUG TRANSPORTER MFSC"/>
    <property type="match status" value="1"/>
</dbReference>
<dbReference type="GO" id="GO:0022857">
    <property type="term" value="F:transmembrane transporter activity"/>
    <property type="evidence" value="ECO:0007669"/>
    <property type="project" value="InterPro"/>
</dbReference>
<dbReference type="GO" id="GO:0005886">
    <property type="term" value="C:plasma membrane"/>
    <property type="evidence" value="ECO:0007669"/>
    <property type="project" value="UniProtKB-SubCell"/>
</dbReference>
<feature type="transmembrane region" description="Helical" evidence="5">
    <location>
        <begin position="82"/>
        <end position="105"/>
    </location>
</feature>
<dbReference type="Gene3D" id="1.20.1250.20">
    <property type="entry name" value="MFS general substrate transporter like domains"/>
    <property type="match status" value="1"/>
</dbReference>
<keyword evidence="4 5" id="KW-0472">Membrane</keyword>
<organism evidence="7 8">
    <name type="scientific">Actinomadura craniellae</name>
    <dbReference type="NCBI Taxonomy" id="2231787"/>
    <lineage>
        <taxon>Bacteria</taxon>
        <taxon>Bacillati</taxon>
        <taxon>Actinomycetota</taxon>
        <taxon>Actinomycetes</taxon>
        <taxon>Streptosporangiales</taxon>
        <taxon>Thermomonosporaceae</taxon>
        <taxon>Actinomadura</taxon>
    </lineage>
</organism>
<feature type="transmembrane region" description="Helical" evidence="5">
    <location>
        <begin position="146"/>
        <end position="165"/>
    </location>
</feature>
<accession>A0A365HAF1</accession>
<comment type="caution">
    <text evidence="7">The sequence shown here is derived from an EMBL/GenBank/DDBJ whole genome shotgun (WGS) entry which is preliminary data.</text>
</comment>
<dbReference type="EMBL" id="QLYX01000003">
    <property type="protein sequence ID" value="RAY15992.1"/>
    <property type="molecule type" value="Genomic_DNA"/>
</dbReference>
<dbReference type="PROSITE" id="PS50850">
    <property type="entry name" value="MFS"/>
    <property type="match status" value="1"/>
</dbReference>
<dbReference type="OrthoDB" id="783189at2"/>
<feature type="transmembrane region" description="Helical" evidence="5">
    <location>
        <begin position="117"/>
        <end position="140"/>
    </location>
</feature>
<dbReference type="Gene3D" id="1.20.1720.10">
    <property type="entry name" value="Multidrug resistance protein D"/>
    <property type="match status" value="1"/>
</dbReference>